<feature type="non-terminal residue" evidence="1">
    <location>
        <position position="1"/>
    </location>
</feature>
<dbReference type="OrthoDB" id="10039566at2759"/>
<dbReference type="Pfam" id="PF12505">
    <property type="entry name" value="DUF3712"/>
    <property type="match status" value="2"/>
</dbReference>
<dbReference type="InterPro" id="IPR022185">
    <property type="entry name" value="DUF3712"/>
</dbReference>
<evidence type="ECO:0000313" key="2">
    <source>
        <dbReference type="Proteomes" id="UP000749646"/>
    </source>
</evidence>
<gene>
    <name evidence="1" type="ORF">BGZ65_007743</name>
</gene>
<dbReference type="InterPro" id="IPR046368">
    <property type="entry name" value="Tag1"/>
</dbReference>
<accession>A0A9P6IV97</accession>
<organism evidence="1 2">
    <name type="scientific">Modicella reniformis</name>
    <dbReference type="NCBI Taxonomy" id="1440133"/>
    <lineage>
        <taxon>Eukaryota</taxon>
        <taxon>Fungi</taxon>
        <taxon>Fungi incertae sedis</taxon>
        <taxon>Mucoromycota</taxon>
        <taxon>Mortierellomycotina</taxon>
        <taxon>Mortierellomycetes</taxon>
        <taxon>Mortierellales</taxon>
        <taxon>Mortierellaceae</taxon>
        <taxon>Modicella</taxon>
    </lineage>
</organism>
<name>A0A9P6IV97_9FUNG</name>
<protein>
    <submittedName>
        <fullName evidence="1">Uncharacterized protein</fullName>
    </submittedName>
</protein>
<reference evidence="1" key="1">
    <citation type="journal article" date="2020" name="Fungal Divers.">
        <title>Resolving the Mortierellaceae phylogeny through synthesis of multi-gene phylogenetics and phylogenomics.</title>
        <authorList>
            <person name="Vandepol N."/>
            <person name="Liber J."/>
            <person name="Desiro A."/>
            <person name="Na H."/>
            <person name="Kennedy M."/>
            <person name="Barry K."/>
            <person name="Grigoriev I.V."/>
            <person name="Miller A.N."/>
            <person name="O'Donnell K."/>
            <person name="Stajich J.E."/>
            <person name="Bonito G."/>
        </authorList>
    </citation>
    <scope>NUCLEOTIDE SEQUENCE</scope>
    <source>
        <strain evidence="1">MES-2147</strain>
    </source>
</reference>
<dbReference type="GO" id="GO:0000329">
    <property type="term" value="C:fungal-type vacuole membrane"/>
    <property type="evidence" value="ECO:0007669"/>
    <property type="project" value="InterPro"/>
</dbReference>
<sequence>LSSEGFTWVLKSTATLKTLGQTIENLEINKELKMNGLANFANLKILKFDLPGDTPDGAKVAITASVVNPSPIGMSLGTITLDMNFETAYLGRVVAKNVTLIGGEPMILNLEGTLLRQTDPVHVQELSLLMSNYLNGIVTPASAQGVSVFPDGVNSVSWLSSAILATKMTVPLISPEPLNVIQNLTIEDMGLIVRPEAPWAPTANSNSVVALFKLPFDISLNITELTNTTMTLIYKGIPLADLTTAVWNQTTSDMKNNKIVFTLPPSPLSVKDNAHEAFQAFLTEAMMNIDAGFDIKGSADAVATTSLGVVRLKVPFASTVALKGIGFASISPTISNITVIGGTTEHVLLSVNVGINNPSIFSVDAGPVNLKLSGIAADSSGLMGDVILSNLKFVPGQTNLVAQVRFRPSDPALRDAFFSQFVAGATFDCVINGDAQSSSVVSLAPVMEALEMKTKVPGIIPAPRLIVSANGAPSIGSVLGNRQIPLTVSVMNPLQTSISLNGISAQVFWRENFFGTIKSNAPFSVGVGATVPSPSLVLQAPTDFQFGVFMVTTFLPANIGVITGAIVDVDMTSSIDVTVGGPADVGYLSIISYNQTAVPAFLKLDWSFANGLRKRSEELGTISLRPEPSLESGMQYVEWLKEALFAAYPEEAKQHIST</sequence>
<dbReference type="PANTHER" id="PTHR35895">
    <property type="entry name" value="CHROMOSOME 16, WHOLE GENOME SHOTGUN SEQUENCE"/>
    <property type="match status" value="1"/>
</dbReference>
<evidence type="ECO:0000313" key="1">
    <source>
        <dbReference type="EMBL" id="KAF9948904.1"/>
    </source>
</evidence>
<keyword evidence="2" id="KW-1185">Reference proteome</keyword>
<dbReference type="EMBL" id="JAAAHW010007364">
    <property type="protein sequence ID" value="KAF9948904.1"/>
    <property type="molecule type" value="Genomic_DNA"/>
</dbReference>
<proteinExistence type="predicted"/>
<dbReference type="PANTHER" id="PTHR35895:SF1">
    <property type="entry name" value="LIPID-BINDING SERUM GLYCOPROTEIN C-TERMINAL DOMAIN-CONTAINING PROTEIN"/>
    <property type="match status" value="1"/>
</dbReference>
<comment type="caution">
    <text evidence="1">The sequence shown here is derived from an EMBL/GenBank/DDBJ whole genome shotgun (WGS) entry which is preliminary data.</text>
</comment>
<dbReference type="AlphaFoldDB" id="A0A9P6IV97"/>
<dbReference type="Proteomes" id="UP000749646">
    <property type="component" value="Unassembled WGS sequence"/>
</dbReference>